<dbReference type="OrthoDB" id="5588236at2"/>
<evidence type="ECO:0000259" key="6">
    <source>
        <dbReference type="Pfam" id="PF09864"/>
    </source>
</evidence>
<dbReference type="GeneID" id="78380359"/>
<evidence type="ECO:0000313" key="8">
    <source>
        <dbReference type="Proteomes" id="UP000028640"/>
    </source>
</evidence>
<keyword evidence="2" id="KW-0472">Membrane</keyword>
<keyword evidence="8" id="KW-1185">Reference proteome</keyword>
<keyword evidence="4" id="KW-0449">Lipoprotein</keyword>
<sequence>MKKAIFALATLTLAGCSQFHHQQEATTEQLHYQCGTTPLTVTLDKPAQQVDFLLDGNQLKLKQVAAASGTRYSDGNYTFWSKGPQAFVQRGDDIILNDCVQK</sequence>
<dbReference type="InterPro" id="IPR018660">
    <property type="entry name" value="MliC"/>
</dbReference>
<keyword evidence="1 5" id="KW-0732">Signal</keyword>
<feature type="signal peptide" evidence="5">
    <location>
        <begin position="1"/>
        <end position="22"/>
    </location>
</feature>
<dbReference type="EMBL" id="JMPJ01000053">
    <property type="protein sequence ID" value="KFC80699.1"/>
    <property type="molecule type" value="Genomic_DNA"/>
</dbReference>
<evidence type="ECO:0000256" key="1">
    <source>
        <dbReference type="ARBA" id="ARBA00022729"/>
    </source>
</evidence>
<dbReference type="eggNOG" id="COG3895">
    <property type="taxonomic scope" value="Bacteria"/>
</dbReference>
<dbReference type="SUPFAM" id="SSF141488">
    <property type="entry name" value="YdhA-like"/>
    <property type="match status" value="1"/>
</dbReference>
<organism evidence="7 8">
    <name type="scientific">Ewingella americana (strain ATCC 33852 / DSM 4580 / CCUG 14506 / JCM 5911 / LMG 7869 / NCTC 12157 / CDC 1468-78)</name>
    <dbReference type="NCBI Taxonomy" id="910964"/>
    <lineage>
        <taxon>Bacteria</taxon>
        <taxon>Pseudomonadati</taxon>
        <taxon>Pseudomonadota</taxon>
        <taxon>Gammaproteobacteria</taxon>
        <taxon>Enterobacterales</taxon>
        <taxon>Yersiniaceae</taxon>
        <taxon>Ewingella</taxon>
    </lineage>
</organism>
<dbReference type="Pfam" id="PF09864">
    <property type="entry name" value="MliC"/>
    <property type="match status" value="1"/>
</dbReference>
<evidence type="ECO:0000256" key="5">
    <source>
        <dbReference type="SAM" id="SignalP"/>
    </source>
</evidence>
<accession>A0A085GAF4</accession>
<proteinExistence type="predicted"/>
<feature type="domain" description="C-type lysozyme inhibitor" evidence="6">
    <location>
        <begin position="32"/>
        <end position="94"/>
    </location>
</feature>
<gene>
    <name evidence="7" type="ORF">GEAM_2019</name>
</gene>
<dbReference type="PROSITE" id="PS51257">
    <property type="entry name" value="PROKAR_LIPOPROTEIN"/>
    <property type="match status" value="1"/>
</dbReference>
<dbReference type="STRING" id="910964.GEAM_2019"/>
<evidence type="ECO:0000256" key="3">
    <source>
        <dbReference type="ARBA" id="ARBA00023139"/>
    </source>
</evidence>
<dbReference type="AlphaFoldDB" id="A0A085GAF4"/>
<comment type="caution">
    <text evidence="7">The sequence shown here is derived from an EMBL/GenBank/DDBJ whole genome shotgun (WGS) entry which is preliminary data.</text>
</comment>
<keyword evidence="3" id="KW-0564">Palmitate</keyword>
<evidence type="ECO:0000256" key="4">
    <source>
        <dbReference type="ARBA" id="ARBA00023288"/>
    </source>
</evidence>
<protein>
    <submittedName>
        <fullName evidence="7">Membrane-bound c-type lysozyme inhibitor</fullName>
    </submittedName>
</protein>
<dbReference type="RefSeq" id="WP_034791106.1">
    <property type="nucleotide sequence ID" value="NZ_JMPJ01000053.1"/>
</dbReference>
<feature type="chain" id="PRO_5001790921" evidence="5">
    <location>
        <begin position="23"/>
        <end position="102"/>
    </location>
</feature>
<evidence type="ECO:0000256" key="2">
    <source>
        <dbReference type="ARBA" id="ARBA00023136"/>
    </source>
</evidence>
<dbReference type="Gene3D" id="2.40.128.200">
    <property type="match status" value="1"/>
</dbReference>
<name>A0A085GAF4_EWIA3</name>
<dbReference type="Proteomes" id="UP000028640">
    <property type="component" value="Unassembled WGS sequence"/>
</dbReference>
<reference evidence="7 8" key="1">
    <citation type="submission" date="2014-05" db="EMBL/GenBank/DDBJ databases">
        <title>ATOL: Assembling a taxonomically balanced genome-scale reconstruction of the evolutionary history of the Enterobacteriaceae.</title>
        <authorList>
            <person name="Plunkett G.III."/>
            <person name="Neeno-Eckwall E.C."/>
            <person name="Glasner J.D."/>
            <person name="Perna N.T."/>
        </authorList>
    </citation>
    <scope>NUCLEOTIDE SEQUENCE [LARGE SCALE GENOMIC DNA]</scope>
    <source>
        <strain evidence="7 8">ATCC 33852</strain>
    </source>
</reference>
<evidence type="ECO:0000313" key="7">
    <source>
        <dbReference type="EMBL" id="KFC80699.1"/>
    </source>
</evidence>
<dbReference type="InterPro" id="IPR036328">
    <property type="entry name" value="MliC_sf"/>
</dbReference>